<keyword evidence="9" id="KW-1185">Reference proteome</keyword>
<reference evidence="8" key="1">
    <citation type="submission" date="2021-02" db="EMBL/GenBank/DDBJ databases">
        <authorList>
            <person name="Dougan E. K."/>
            <person name="Rhodes N."/>
            <person name="Thang M."/>
            <person name="Chan C."/>
        </authorList>
    </citation>
    <scope>NUCLEOTIDE SEQUENCE</scope>
</reference>
<keyword evidence="2" id="KW-0479">Metal-binding</keyword>
<dbReference type="Proteomes" id="UP000654075">
    <property type="component" value="Unassembled WGS sequence"/>
</dbReference>
<comment type="cofactor">
    <cofactor evidence="1">
        <name>L-ascorbate</name>
        <dbReference type="ChEBI" id="CHEBI:38290"/>
    </cofactor>
</comment>
<dbReference type="GO" id="GO:0071456">
    <property type="term" value="P:cellular response to hypoxia"/>
    <property type="evidence" value="ECO:0007669"/>
    <property type="project" value="TreeGrafter"/>
</dbReference>
<dbReference type="Pfam" id="PF13640">
    <property type="entry name" value="2OG-FeII_Oxy_3"/>
    <property type="match status" value="1"/>
</dbReference>
<comment type="caution">
    <text evidence="8">The sequence shown here is derived from an EMBL/GenBank/DDBJ whole genome shotgun (WGS) entry which is preliminary data.</text>
</comment>
<sequence length="249" mass="26386">EVLPSQGSAWSGLGVGFTKVDGAVRPDLALRARAELEGLGAAGGLSGFSSSTCNPGSRHLWLRFGSEQEQAQMPPALLELADSLAGLPGALEAAGSLLSESEPGAVTVPRLRLFPGLMAATYGPGSYYVPHLDKYSGGSSGFENSRLLTLICYLNDDWQPGDGGELRLFASKDAEGKGSPGSRIPELLGISADHSESTSSMAHDAERNVDIPPLMGRVVMFRSRDVWHGIQELSYARWAVTLWLLADTT</sequence>
<proteinExistence type="predicted"/>
<organism evidence="8 9">
    <name type="scientific">Polarella glacialis</name>
    <name type="common">Dinoflagellate</name>
    <dbReference type="NCBI Taxonomy" id="89957"/>
    <lineage>
        <taxon>Eukaryota</taxon>
        <taxon>Sar</taxon>
        <taxon>Alveolata</taxon>
        <taxon>Dinophyceae</taxon>
        <taxon>Suessiales</taxon>
        <taxon>Suessiaceae</taxon>
        <taxon>Polarella</taxon>
    </lineage>
</organism>
<evidence type="ECO:0000256" key="4">
    <source>
        <dbReference type="ARBA" id="ARBA00022964"/>
    </source>
</evidence>
<dbReference type="GO" id="GO:0031543">
    <property type="term" value="F:peptidyl-proline dioxygenase activity"/>
    <property type="evidence" value="ECO:0007669"/>
    <property type="project" value="TreeGrafter"/>
</dbReference>
<accession>A0A813DSF6</accession>
<dbReference type="InterPro" id="IPR051559">
    <property type="entry name" value="HIF_prolyl_hydroxylases"/>
</dbReference>
<dbReference type="InterPro" id="IPR044862">
    <property type="entry name" value="Pro_4_hyd_alph_FE2OG_OXY"/>
</dbReference>
<keyword evidence="5" id="KW-0560">Oxidoreductase</keyword>
<evidence type="ECO:0000256" key="2">
    <source>
        <dbReference type="ARBA" id="ARBA00022723"/>
    </source>
</evidence>
<evidence type="ECO:0000256" key="6">
    <source>
        <dbReference type="ARBA" id="ARBA00023004"/>
    </source>
</evidence>
<protein>
    <recommendedName>
        <fullName evidence="7">Fe2OG dioxygenase domain-containing protein</fullName>
    </recommendedName>
</protein>
<dbReference type="Gene3D" id="2.60.120.620">
    <property type="entry name" value="q2cbj1_9rhob like domain"/>
    <property type="match status" value="1"/>
</dbReference>
<dbReference type="SMART" id="SM00702">
    <property type="entry name" value="P4Hc"/>
    <property type="match status" value="1"/>
</dbReference>
<evidence type="ECO:0000256" key="3">
    <source>
        <dbReference type="ARBA" id="ARBA00022896"/>
    </source>
</evidence>
<evidence type="ECO:0000313" key="9">
    <source>
        <dbReference type="Proteomes" id="UP000654075"/>
    </source>
</evidence>
<feature type="non-terminal residue" evidence="8">
    <location>
        <position position="1"/>
    </location>
</feature>
<evidence type="ECO:0000256" key="5">
    <source>
        <dbReference type="ARBA" id="ARBA00023002"/>
    </source>
</evidence>
<dbReference type="AlphaFoldDB" id="A0A813DSF6"/>
<keyword evidence="4" id="KW-0223">Dioxygenase</keyword>
<dbReference type="PANTHER" id="PTHR12907:SF26">
    <property type="entry name" value="HIF PROLYL HYDROXYLASE, ISOFORM C"/>
    <property type="match status" value="1"/>
</dbReference>
<dbReference type="InterPro" id="IPR006620">
    <property type="entry name" value="Pro_4_hyd_alph"/>
</dbReference>
<dbReference type="GO" id="GO:0008198">
    <property type="term" value="F:ferrous iron binding"/>
    <property type="evidence" value="ECO:0007669"/>
    <property type="project" value="TreeGrafter"/>
</dbReference>
<dbReference type="GO" id="GO:0031418">
    <property type="term" value="F:L-ascorbic acid binding"/>
    <property type="evidence" value="ECO:0007669"/>
    <property type="project" value="UniProtKB-KW"/>
</dbReference>
<keyword evidence="6" id="KW-0408">Iron</keyword>
<gene>
    <name evidence="8" type="ORF">PGLA1383_LOCUS10896</name>
</gene>
<dbReference type="PROSITE" id="PS51471">
    <property type="entry name" value="FE2OG_OXY"/>
    <property type="match status" value="1"/>
</dbReference>
<dbReference type="EMBL" id="CAJNNV010005558">
    <property type="protein sequence ID" value="CAE8592239.1"/>
    <property type="molecule type" value="Genomic_DNA"/>
</dbReference>
<evidence type="ECO:0000256" key="1">
    <source>
        <dbReference type="ARBA" id="ARBA00001961"/>
    </source>
</evidence>
<feature type="domain" description="Fe2OG dioxygenase" evidence="7">
    <location>
        <begin position="113"/>
        <end position="246"/>
    </location>
</feature>
<dbReference type="PANTHER" id="PTHR12907">
    <property type="entry name" value="EGL NINE HOMOLOG-RELATED"/>
    <property type="match status" value="1"/>
</dbReference>
<name>A0A813DSF6_POLGL</name>
<evidence type="ECO:0000313" key="8">
    <source>
        <dbReference type="EMBL" id="CAE8592239.1"/>
    </source>
</evidence>
<evidence type="ECO:0000259" key="7">
    <source>
        <dbReference type="PROSITE" id="PS51471"/>
    </source>
</evidence>
<dbReference type="OMA" id="YARWAVT"/>
<dbReference type="InterPro" id="IPR005123">
    <property type="entry name" value="Oxoglu/Fe-dep_dioxygenase_dom"/>
</dbReference>
<keyword evidence="3" id="KW-0847">Vitamin C</keyword>
<dbReference type="OrthoDB" id="441695at2759"/>